<dbReference type="Proteomes" id="UP000265828">
    <property type="component" value="Unassembled WGS sequence"/>
</dbReference>
<organism evidence="1 4">
    <name type="scientific">Blautia obeum</name>
    <dbReference type="NCBI Taxonomy" id="40520"/>
    <lineage>
        <taxon>Bacteria</taxon>
        <taxon>Bacillati</taxon>
        <taxon>Bacillota</taxon>
        <taxon>Clostridia</taxon>
        <taxon>Lachnospirales</taxon>
        <taxon>Lachnospiraceae</taxon>
        <taxon>Blautia</taxon>
    </lineage>
</organism>
<dbReference type="Proteomes" id="UP000253208">
    <property type="component" value="Unassembled WGS sequence"/>
</dbReference>
<evidence type="ECO:0000313" key="4">
    <source>
        <dbReference type="Proteomes" id="UP000095413"/>
    </source>
</evidence>
<reference evidence="2 5" key="2">
    <citation type="submission" date="2018-02" db="EMBL/GenBank/DDBJ databases">
        <title>Complete genome sequencing of Faecalibacterium prausnitzii strains isolated from the human gut.</title>
        <authorList>
            <person name="Fitzgerald B.C."/>
            <person name="Shkoporov A.N."/>
            <person name="Ross P.R."/>
            <person name="Hill C."/>
        </authorList>
    </citation>
    <scope>NUCLEOTIDE SEQUENCE [LARGE SCALE GENOMIC DNA]</scope>
    <source>
        <strain evidence="2 5">APC942/31-1</strain>
    </source>
</reference>
<protein>
    <submittedName>
        <fullName evidence="1">Uncharacterized protein</fullName>
    </submittedName>
</protein>
<dbReference type="OrthoDB" id="2054696at2"/>
<dbReference type="EMBL" id="QRZI01000017">
    <property type="protein sequence ID" value="RGV60556.1"/>
    <property type="molecule type" value="Genomic_DNA"/>
</dbReference>
<evidence type="ECO:0000313" key="3">
    <source>
        <dbReference type="EMBL" id="RGV60556.1"/>
    </source>
</evidence>
<dbReference type="Proteomes" id="UP000095413">
    <property type="component" value="Unassembled WGS sequence"/>
</dbReference>
<evidence type="ECO:0000313" key="1">
    <source>
        <dbReference type="EMBL" id="CUP93156.1"/>
    </source>
</evidence>
<proteinExistence type="predicted"/>
<dbReference type="AlphaFoldDB" id="A0A174S9G2"/>
<dbReference type="GeneID" id="79804029"/>
<dbReference type="EMBL" id="CZBA01000023">
    <property type="protein sequence ID" value="CUP93156.1"/>
    <property type="molecule type" value="Genomic_DNA"/>
</dbReference>
<dbReference type="EMBL" id="PSQG01000003">
    <property type="protein sequence ID" value="RCH45767.1"/>
    <property type="molecule type" value="Genomic_DNA"/>
</dbReference>
<accession>A0A174S9G2</accession>
<sequence>MNIRRAGRKVVKNLHKEYGIYRIGFVNIYGEEDETELDAMNINDLERLWLSLCPEFECKGNSVCYVERVG</sequence>
<gene>
    <name evidence="2" type="ORF">C4886_02820</name>
    <name evidence="3" type="ORF">DWW07_16630</name>
    <name evidence="1" type="ORF">ERS852533_03083</name>
</gene>
<reference evidence="1 4" key="1">
    <citation type="submission" date="2015-09" db="EMBL/GenBank/DDBJ databases">
        <authorList>
            <consortium name="Pathogen Informatics"/>
        </authorList>
    </citation>
    <scope>NUCLEOTIDE SEQUENCE [LARGE SCALE GENOMIC DNA]</scope>
    <source>
        <strain evidence="1 4">2789STDY5834921</strain>
    </source>
</reference>
<reference evidence="3 6" key="3">
    <citation type="submission" date="2018-08" db="EMBL/GenBank/DDBJ databases">
        <title>A genome reference for cultivated species of the human gut microbiota.</title>
        <authorList>
            <person name="Zou Y."/>
            <person name="Xue W."/>
            <person name="Luo G."/>
        </authorList>
    </citation>
    <scope>NUCLEOTIDE SEQUENCE [LARGE SCALE GENOMIC DNA]</scope>
    <source>
        <strain evidence="3 6">AF14-23</strain>
    </source>
</reference>
<evidence type="ECO:0000313" key="6">
    <source>
        <dbReference type="Proteomes" id="UP000265828"/>
    </source>
</evidence>
<evidence type="ECO:0000313" key="2">
    <source>
        <dbReference type="EMBL" id="RCH45767.1"/>
    </source>
</evidence>
<evidence type="ECO:0000313" key="5">
    <source>
        <dbReference type="Proteomes" id="UP000253208"/>
    </source>
</evidence>
<dbReference type="RefSeq" id="WP_005422985.1">
    <property type="nucleotide sequence ID" value="NZ_CP176627.1"/>
</dbReference>
<name>A0A174S9G2_9FIRM</name>